<name>A0ABN6CV35_9GAMM</name>
<dbReference type="Gene3D" id="3.30.70.580">
    <property type="entry name" value="Pseudouridine synthase I, catalytic domain, N-terminal subdomain"/>
    <property type="match status" value="1"/>
</dbReference>
<feature type="domain" description="RNA-binding S4" evidence="7">
    <location>
        <begin position="2"/>
        <end position="62"/>
    </location>
</feature>
<dbReference type="InterPro" id="IPR018496">
    <property type="entry name" value="PsdUridine_synth_RsuA/RluB_CS"/>
</dbReference>
<dbReference type="NCBIfam" id="TIGR00093">
    <property type="entry name" value="pseudouridine synthase"/>
    <property type="match status" value="1"/>
</dbReference>
<dbReference type="InterPro" id="IPR002942">
    <property type="entry name" value="S4_RNA-bd"/>
</dbReference>
<evidence type="ECO:0000256" key="1">
    <source>
        <dbReference type="ARBA" id="ARBA00008348"/>
    </source>
</evidence>
<dbReference type="InterPro" id="IPR006145">
    <property type="entry name" value="PsdUridine_synth_RsuA/RluA"/>
</dbReference>
<evidence type="ECO:0000313" key="8">
    <source>
        <dbReference type="EMBL" id="BCN92858.1"/>
    </source>
</evidence>
<proteinExistence type="inferred from homology"/>
<dbReference type="InterPro" id="IPR042092">
    <property type="entry name" value="PsdUridine_s_RsuA/RluB/E/F_cat"/>
</dbReference>
<evidence type="ECO:0000256" key="5">
    <source>
        <dbReference type="PROSITE-ProRule" id="PRU00182"/>
    </source>
</evidence>
<evidence type="ECO:0000313" key="9">
    <source>
        <dbReference type="Proteomes" id="UP001054820"/>
    </source>
</evidence>
<keyword evidence="2 6" id="KW-0413">Isomerase</keyword>
<dbReference type="PROSITE" id="PS01149">
    <property type="entry name" value="PSI_RSU"/>
    <property type="match status" value="1"/>
</dbReference>
<dbReference type="InterPro" id="IPR020094">
    <property type="entry name" value="TruA/RsuA/RluB/E/F_N"/>
</dbReference>
<protein>
    <recommendedName>
        <fullName evidence="6">Pseudouridine synthase</fullName>
        <ecNumber evidence="6">5.4.99.-</ecNumber>
    </recommendedName>
</protein>
<evidence type="ECO:0000256" key="3">
    <source>
        <dbReference type="ARBA" id="ARBA00036390"/>
    </source>
</evidence>
<dbReference type="RefSeq" id="WP_237263165.1">
    <property type="nucleotide sequence ID" value="NZ_AP024202.1"/>
</dbReference>
<evidence type="ECO:0000256" key="6">
    <source>
        <dbReference type="RuleBase" id="RU003887"/>
    </source>
</evidence>
<dbReference type="PROSITE" id="PS50889">
    <property type="entry name" value="S4"/>
    <property type="match status" value="1"/>
</dbReference>
<evidence type="ECO:0000256" key="2">
    <source>
        <dbReference type="ARBA" id="ARBA00023235"/>
    </source>
</evidence>
<keyword evidence="5" id="KW-0694">RNA-binding</keyword>
<evidence type="ECO:0000256" key="4">
    <source>
        <dbReference type="ARBA" id="ARBA00036535"/>
    </source>
</evidence>
<dbReference type="InterPro" id="IPR050343">
    <property type="entry name" value="RsuA_PseudoU_synthase"/>
</dbReference>
<dbReference type="SMART" id="SM00363">
    <property type="entry name" value="S4"/>
    <property type="match status" value="1"/>
</dbReference>
<dbReference type="SUPFAM" id="SSF55174">
    <property type="entry name" value="Alpha-L RNA-binding motif"/>
    <property type="match status" value="1"/>
</dbReference>
<dbReference type="Proteomes" id="UP001054820">
    <property type="component" value="Chromosome"/>
</dbReference>
<dbReference type="InterPro" id="IPR020103">
    <property type="entry name" value="PsdUridine_synth_cat_dom_sf"/>
</dbReference>
<comment type="similarity">
    <text evidence="1 6">Belongs to the pseudouridine synthase RsuA family.</text>
</comment>
<dbReference type="InterPro" id="IPR036986">
    <property type="entry name" value="S4_RNA-bd_sf"/>
</dbReference>
<dbReference type="Gene3D" id="3.10.290.10">
    <property type="entry name" value="RNA-binding S4 domain"/>
    <property type="match status" value="1"/>
</dbReference>
<dbReference type="EC" id="5.4.99.-" evidence="6"/>
<reference evidence="8" key="1">
    <citation type="journal article" date="2022" name="Arch. Microbiol.">
        <title>Thiomicrorhabdus immobilis sp. nov., a mesophilic sulfur-oxidizing bacterium isolated from sediment of a brackish lake in northern Japan.</title>
        <authorList>
            <person name="Kojima H."/>
            <person name="Mochizuki J."/>
            <person name="Kanda M."/>
            <person name="Watanabe T."/>
            <person name="Fukui M."/>
        </authorList>
    </citation>
    <scope>NUCLEOTIDE SEQUENCE</scope>
    <source>
        <strain evidence="8">Am19</strain>
    </source>
</reference>
<dbReference type="PANTHER" id="PTHR47683:SF2">
    <property type="entry name" value="RNA-BINDING S4 DOMAIN-CONTAINING PROTEIN"/>
    <property type="match status" value="1"/>
</dbReference>
<dbReference type="SUPFAM" id="SSF55120">
    <property type="entry name" value="Pseudouridine synthase"/>
    <property type="match status" value="1"/>
</dbReference>
<dbReference type="InterPro" id="IPR000748">
    <property type="entry name" value="PsdUridine_synth_RsuA/RluB/E/F"/>
</dbReference>
<comment type="catalytic activity">
    <reaction evidence="3">
        <text>uridine(35) in tRNA(Tyr) = pseudouridine(35) in tRNA(Tyr)</text>
        <dbReference type="Rhea" id="RHEA:60556"/>
        <dbReference type="Rhea" id="RHEA-COMP:15607"/>
        <dbReference type="Rhea" id="RHEA-COMP:15608"/>
        <dbReference type="ChEBI" id="CHEBI:65314"/>
        <dbReference type="ChEBI" id="CHEBI:65315"/>
    </reaction>
</comment>
<gene>
    <name evidence="8" type="ORF">THMIRHAM_06430</name>
</gene>
<dbReference type="PANTHER" id="PTHR47683">
    <property type="entry name" value="PSEUDOURIDINE SYNTHASE FAMILY PROTEIN-RELATED"/>
    <property type="match status" value="1"/>
</dbReference>
<dbReference type="CDD" id="cd00165">
    <property type="entry name" value="S4"/>
    <property type="match status" value="1"/>
</dbReference>
<dbReference type="Pfam" id="PF01479">
    <property type="entry name" value="S4"/>
    <property type="match status" value="1"/>
</dbReference>
<comment type="catalytic activity">
    <reaction evidence="4">
        <text>uridine(2604) in 23S rRNA = pseudouridine(2604) in 23S rRNA</text>
        <dbReference type="Rhea" id="RHEA:38875"/>
        <dbReference type="Rhea" id="RHEA-COMP:10093"/>
        <dbReference type="Rhea" id="RHEA-COMP:10094"/>
        <dbReference type="ChEBI" id="CHEBI:65314"/>
        <dbReference type="ChEBI" id="CHEBI:65315"/>
        <dbReference type="EC" id="5.4.99.21"/>
    </reaction>
</comment>
<sequence length="240" mass="27264">MVRINKWLSEMGVCSRKQADCLIMSGQVLVNQQPASLGMKIQAGDQVMVKGEMIETIPAPIFLLYHKPVGVVCTHDLSVKNNIEQAVQFPQRVFAVGRLDKASEGLMLLTNQGDSVNKIMRAENHHQKVYRVWVDKSITDDFLIKMANGVPILNTVTLPCQVDFVDEYQDKTVFEISLRQGLNLQIRRMCKALGYRVLRLQRIKIMQFELLGLPLGENRVLDDEQIKLLQDSIENSINEV</sequence>
<accession>A0ABN6CV35</accession>
<dbReference type="EMBL" id="AP024202">
    <property type="protein sequence ID" value="BCN92858.1"/>
    <property type="molecule type" value="Genomic_DNA"/>
</dbReference>
<keyword evidence="9" id="KW-1185">Reference proteome</keyword>
<dbReference type="Pfam" id="PF00849">
    <property type="entry name" value="PseudoU_synth_2"/>
    <property type="match status" value="1"/>
</dbReference>
<organism evidence="8 9">
    <name type="scientific">Thiomicrorhabdus immobilis</name>
    <dbReference type="NCBI Taxonomy" id="2791037"/>
    <lineage>
        <taxon>Bacteria</taxon>
        <taxon>Pseudomonadati</taxon>
        <taxon>Pseudomonadota</taxon>
        <taxon>Gammaproteobacteria</taxon>
        <taxon>Thiotrichales</taxon>
        <taxon>Piscirickettsiaceae</taxon>
        <taxon>Thiomicrorhabdus</taxon>
    </lineage>
</organism>
<evidence type="ECO:0000259" key="7">
    <source>
        <dbReference type="SMART" id="SM00363"/>
    </source>
</evidence>
<dbReference type="Gene3D" id="3.30.70.1560">
    <property type="entry name" value="Alpha-L RNA-binding motif"/>
    <property type="match status" value="1"/>
</dbReference>